<evidence type="ECO:0000313" key="12">
    <source>
        <dbReference type="EMBL" id="OAF65479.1"/>
    </source>
</evidence>
<dbReference type="AlphaFoldDB" id="A0A177ATZ6"/>
<dbReference type="PANTHER" id="PTHR45769">
    <property type="entry name" value="ADENOSINE KINASE"/>
    <property type="match status" value="1"/>
</dbReference>
<dbReference type="Gene3D" id="3.30.1110.10">
    <property type="match status" value="1"/>
</dbReference>
<dbReference type="InterPro" id="IPR029056">
    <property type="entry name" value="Ribokinase-like"/>
</dbReference>
<dbReference type="SUPFAM" id="SSF53613">
    <property type="entry name" value="Ribokinase-like"/>
    <property type="match status" value="1"/>
</dbReference>
<comment type="cofactor">
    <cofactor evidence="10">
        <name>Mg(2+)</name>
        <dbReference type="ChEBI" id="CHEBI:18420"/>
    </cofactor>
    <text evidence="10">Binds 3 Mg(2+) ions per subunit.</text>
</comment>
<dbReference type="CDD" id="cd01168">
    <property type="entry name" value="adenosine_kinase"/>
    <property type="match status" value="1"/>
</dbReference>
<keyword evidence="8 10" id="KW-0067">ATP-binding</keyword>
<feature type="active site" description="Proton acceptor" evidence="9">
    <location>
        <position position="299"/>
    </location>
</feature>
<dbReference type="PANTHER" id="PTHR45769:SF3">
    <property type="entry name" value="ADENOSINE KINASE"/>
    <property type="match status" value="1"/>
</dbReference>
<dbReference type="GO" id="GO:0006166">
    <property type="term" value="P:purine ribonucleoside salvage"/>
    <property type="evidence" value="ECO:0007669"/>
    <property type="project" value="UniProtKB-KW"/>
</dbReference>
<dbReference type="UniPathway" id="UPA00588">
    <property type="reaction ID" value="UER00659"/>
</dbReference>
<comment type="caution">
    <text evidence="12">The sequence shown here is derived from an EMBL/GenBank/DDBJ whole genome shotgun (WGS) entry which is preliminary data.</text>
</comment>
<evidence type="ECO:0000256" key="2">
    <source>
        <dbReference type="ARBA" id="ARBA00010688"/>
    </source>
</evidence>
<comment type="subunit">
    <text evidence="10">Monomer.</text>
</comment>
<evidence type="ECO:0000259" key="11">
    <source>
        <dbReference type="Pfam" id="PF00294"/>
    </source>
</evidence>
<evidence type="ECO:0000256" key="10">
    <source>
        <dbReference type="RuleBase" id="RU368116"/>
    </source>
</evidence>
<dbReference type="GO" id="GO:0005524">
    <property type="term" value="F:ATP binding"/>
    <property type="evidence" value="ECO:0007669"/>
    <property type="project" value="UniProtKB-UniRule"/>
</dbReference>
<feature type="domain" description="Carbohydrate kinase PfkB" evidence="11">
    <location>
        <begin position="55"/>
        <end position="332"/>
    </location>
</feature>
<evidence type="ECO:0000256" key="9">
    <source>
        <dbReference type="PIRSR" id="PIRSR601805-1"/>
    </source>
</evidence>
<dbReference type="EMBL" id="LWCA01001271">
    <property type="protein sequence ID" value="OAF65479.1"/>
    <property type="molecule type" value="Genomic_DNA"/>
</dbReference>
<comment type="similarity">
    <text evidence="2 10">Belongs to the carbohydrate kinase PfkB family.</text>
</comment>
<comment type="pathway">
    <text evidence="1 10">Purine metabolism; AMP biosynthesis via salvage pathway; AMP from adenosine: step 1/1.</text>
</comment>
<evidence type="ECO:0000256" key="7">
    <source>
        <dbReference type="ARBA" id="ARBA00022777"/>
    </source>
</evidence>
<dbReference type="GO" id="GO:0044209">
    <property type="term" value="P:AMP salvage"/>
    <property type="evidence" value="ECO:0007669"/>
    <property type="project" value="UniProtKB-UniRule"/>
</dbReference>
<dbReference type="InterPro" id="IPR011611">
    <property type="entry name" value="PfkB_dom"/>
</dbReference>
<evidence type="ECO:0000256" key="5">
    <source>
        <dbReference type="ARBA" id="ARBA00022726"/>
    </source>
</evidence>
<evidence type="ECO:0000256" key="3">
    <source>
        <dbReference type="ARBA" id="ARBA00012119"/>
    </source>
</evidence>
<dbReference type="InterPro" id="IPR001805">
    <property type="entry name" value="Adenokinase"/>
</dbReference>
<dbReference type="GO" id="GO:0005634">
    <property type="term" value="C:nucleus"/>
    <property type="evidence" value="ECO:0007669"/>
    <property type="project" value="UniProtKB-SubCell"/>
</dbReference>
<dbReference type="InterPro" id="IPR002173">
    <property type="entry name" value="Carboh/pur_kinase_PfkB_CS"/>
</dbReference>
<proteinExistence type="inferred from homology"/>
<dbReference type="OrthoDB" id="432447at2759"/>
<keyword evidence="10" id="KW-0539">Nucleus</keyword>
<sequence length="346" mass="39453">NKSVFTFGNILAEYLTNVDKKFLEKYDLLHDQCILMDKKRNNILKDMKDTYPYILNTGGSSYNTMKMIQWLSGSKTCTNYVGCVGVDALGDIITEQCENSNINVNLDRVSNKTGYCCVLISKTNNTRSMVTYLGSSLDICDDFMSQGVFTESLFNSDLFYITGYIFLFKSDILLNYAKECFEIGIQVFYSIAAEYICQSIPEEIEQLMEYVYVVIGNRTEFHCFGRVFGINCEFDDLLMKRIFEKLKEKYNRSIVLIMTRAEDPVIMVKPSQINTVDLYTCNTVNIQSNQIIDTCGAGDAFAGGFIYGYLLDANDYEKCMQIGVKAAKYILTMNSFQIQDVIPPFM</sequence>
<keyword evidence="13" id="KW-1185">Reference proteome</keyword>
<evidence type="ECO:0000256" key="1">
    <source>
        <dbReference type="ARBA" id="ARBA00004801"/>
    </source>
</evidence>
<evidence type="ECO:0000256" key="4">
    <source>
        <dbReference type="ARBA" id="ARBA00022679"/>
    </source>
</evidence>
<keyword evidence="7 10" id="KW-0418">Kinase</keyword>
<dbReference type="PRINTS" id="PR00989">
    <property type="entry name" value="ADENOKINASE"/>
</dbReference>
<protein>
    <recommendedName>
        <fullName evidence="3 10">Adenosine kinase</fullName>
        <shortName evidence="10">AK</shortName>
        <ecNumber evidence="3 10">2.7.1.20</ecNumber>
    </recommendedName>
    <alternativeName>
        <fullName evidence="10">Adenosine 5'-phosphotransferase</fullName>
    </alternativeName>
</protein>
<comment type="function">
    <text evidence="10">ATP dependent phosphorylation of adenosine and other related nucleoside analogs to monophosphate derivatives.</text>
</comment>
<accession>A0A177ATZ6</accession>
<organism evidence="12 13">
    <name type="scientific">Intoshia linei</name>
    <dbReference type="NCBI Taxonomy" id="1819745"/>
    <lineage>
        <taxon>Eukaryota</taxon>
        <taxon>Metazoa</taxon>
        <taxon>Spiralia</taxon>
        <taxon>Lophotrochozoa</taxon>
        <taxon>Mesozoa</taxon>
        <taxon>Orthonectida</taxon>
        <taxon>Rhopaluridae</taxon>
        <taxon>Intoshia</taxon>
    </lineage>
</organism>
<comment type="subcellular location">
    <subcellularLocation>
        <location evidence="10">Nucleus</location>
    </subcellularLocation>
</comment>
<dbReference type="Gene3D" id="3.40.1190.20">
    <property type="match status" value="1"/>
</dbReference>
<evidence type="ECO:0000256" key="6">
    <source>
        <dbReference type="ARBA" id="ARBA00022741"/>
    </source>
</evidence>
<reference evidence="12 13" key="1">
    <citation type="submission" date="2016-04" db="EMBL/GenBank/DDBJ databases">
        <title>The genome of Intoshia linei affirms orthonectids as highly simplified spiralians.</title>
        <authorList>
            <person name="Mikhailov K.V."/>
            <person name="Slusarev G.S."/>
            <person name="Nikitin M.A."/>
            <person name="Logacheva M.D."/>
            <person name="Penin A."/>
            <person name="Aleoshin V."/>
            <person name="Panchin Y.V."/>
        </authorList>
    </citation>
    <scope>NUCLEOTIDE SEQUENCE [LARGE SCALE GENOMIC DNA]</scope>
    <source>
        <strain evidence="12">Intl2013</strain>
        <tissue evidence="12">Whole animal</tissue>
    </source>
</reference>
<comment type="catalytic activity">
    <reaction evidence="10">
        <text>adenosine + ATP = AMP + ADP + H(+)</text>
        <dbReference type="Rhea" id="RHEA:20824"/>
        <dbReference type="ChEBI" id="CHEBI:15378"/>
        <dbReference type="ChEBI" id="CHEBI:16335"/>
        <dbReference type="ChEBI" id="CHEBI:30616"/>
        <dbReference type="ChEBI" id="CHEBI:456215"/>
        <dbReference type="ChEBI" id="CHEBI:456216"/>
        <dbReference type="EC" id="2.7.1.20"/>
    </reaction>
</comment>
<feature type="non-terminal residue" evidence="12">
    <location>
        <position position="1"/>
    </location>
</feature>
<keyword evidence="5 10" id="KW-0660">Purine salvage</keyword>
<dbReference type="Pfam" id="PF00294">
    <property type="entry name" value="PfkB"/>
    <property type="match status" value="1"/>
</dbReference>
<keyword evidence="4 10" id="KW-0808">Transferase</keyword>
<dbReference type="GO" id="GO:0004001">
    <property type="term" value="F:adenosine kinase activity"/>
    <property type="evidence" value="ECO:0007669"/>
    <property type="project" value="UniProtKB-UniRule"/>
</dbReference>
<keyword evidence="6 10" id="KW-0547">Nucleotide-binding</keyword>
<dbReference type="Proteomes" id="UP000078046">
    <property type="component" value="Unassembled WGS sequence"/>
</dbReference>
<evidence type="ECO:0000256" key="8">
    <source>
        <dbReference type="ARBA" id="ARBA00022840"/>
    </source>
</evidence>
<evidence type="ECO:0000313" key="13">
    <source>
        <dbReference type="Proteomes" id="UP000078046"/>
    </source>
</evidence>
<dbReference type="EC" id="2.7.1.20" evidence="3 10"/>
<dbReference type="GO" id="GO:0005829">
    <property type="term" value="C:cytosol"/>
    <property type="evidence" value="ECO:0007669"/>
    <property type="project" value="TreeGrafter"/>
</dbReference>
<keyword evidence="10" id="KW-0460">Magnesium</keyword>
<name>A0A177ATZ6_9BILA</name>
<gene>
    <name evidence="12" type="ORF">A3Q56_06814</name>
</gene>
<dbReference type="PROSITE" id="PS00584">
    <property type="entry name" value="PFKB_KINASES_2"/>
    <property type="match status" value="1"/>
</dbReference>
<dbReference type="GO" id="GO:0006144">
    <property type="term" value="P:purine nucleobase metabolic process"/>
    <property type="evidence" value="ECO:0007669"/>
    <property type="project" value="TreeGrafter"/>
</dbReference>